<proteinExistence type="predicted"/>
<evidence type="ECO:0000313" key="3">
    <source>
        <dbReference type="Proteomes" id="UP001310594"/>
    </source>
</evidence>
<organism evidence="2 3">
    <name type="scientific">Elasticomyces elasticus</name>
    <dbReference type="NCBI Taxonomy" id="574655"/>
    <lineage>
        <taxon>Eukaryota</taxon>
        <taxon>Fungi</taxon>
        <taxon>Dikarya</taxon>
        <taxon>Ascomycota</taxon>
        <taxon>Pezizomycotina</taxon>
        <taxon>Dothideomycetes</taxon>
        <taxon>Dothideomycetidae</taxon>
        <taxon>Mycosphaerellales</taxon>
        <taxon>Teratosphaeriaceae</taxon>
        <taxon>Elasticomyces</taxon>
    </lineage>
</organism>
<gene>
    <name evidence="2" type="ORF">LTR97_008024</name>
</gene>
<dbReference type="Proteomes" id="UP001310594">
    <property type="component" value="Unassembled WGS sequence"/>
</dbReference>
<comment type="caution">
    <text evidence="2">The sequence shown here is derived from an EMBL/GenBank/DDBJ whole genome shotgun (WGS) entry which is preliminary data.</text>
</comment>
<feature type="region of interest" description="Disordered" evidence="1">
    <location>
        <begin position="331"/>
        <end position="361"/>
    </location>
</feature>
<dbReference type="EMBL" id="JAVRQU010000012">
    <property type="protein sequence ID" value="KAK5696720.1"/>
    <property type="molecule type" value="Genomic_DNA"/>
</dbReference>
<dbReference type="AlphaFoldDB" id="A0AAN7ZZL3"/>
<reference evidence="2" key="1">
    <citation type="submission" date="2023-08" db="EMBL/GenBank/DDBJ databases">
        <title>Black Yeasts Isolated from many extreme environments.</title>
        <authorList>
            <person name="Coleine C."/>
            <person name="Stajich J.E."/>
            <person name="Selbmann L."/>
        </authorList>
    </citation>
    <scope>NUCLEOTIDE SEQUENCE</scope>
    <source>
        <strain evidence="2">CCFEE 5810</strain>
    </source>
</reference>
<accession>A0AAN7ZZL3</accession>
<sequence>MSSKLNCETALLLYNSVPGMSRSDFELLLCTVKMNVFTGYYQHYPHTIQPAHVYFTVGLTRHRTILGSIQYAPAGLIQSPVTGSVYDFSCDKVSAATDLVMDLYATNKPDNGWKTGFIYPIPLTIMCDYYASNGLDLMFTRLYNELRNQVSEGQHRGALAVAEAIKRVFDFGSAHVDAATQWRDYHADQMRDAAIVRYQSMGMHDLTGVPTLNQVQAQVDYIADLERLATAQHQRVTKGARYFDERLSRELHSAWALLRAMMQARDAVAQARSMAGYAVDGSDHDVGGEAPSFVPSQAHGSHVCGRNAAIPIVAPSQDAAIMDVPRTWDSTSTAGDYTEPGTKAAGKRPARQYGGEDTGSRQTFYISEAQTDSELLTEIHTALRRRQQ</sequence>
<evidence type="ECO:0000256" key="1">
    <source>
        <dbReference type="SAM" id="MobiDB-lite"/>
    </source>
</evidence>
<protein>
    <submittedName>
        <fullName evidence="2">Uncharacterized protein</fullName>
    </submittedName>
</protein>
<evidence type="ECO:0000313" key="2">
    <source>
        <dbReference type="EMBL" id="KAK5696720.1"/>
    </source>
</evidence>
<name>A0AAN7ZZL3_9PEZI</name>